<evidence type="ECO:0000313" key="5">
    <source>
        <dbReference type="Proteomes" id="UP000007266"/>
    </source>
</evidence>
<keyword evidence="5" id="KW-1185">Reference proteome</keyword>
<dbReference type="STRING" id="7070.D6WB04"/>
<dbReference type="Pfam" id="PF13855">
    <property type="entry name" value="LRR_8"/>
    <property type="match status" value="2"/>
</dbReference>
<dbReference type="PhylomeDB" id="D6WB04"/>
<dbReference type="HOGENOM" id="CLU_974280_0_0_1"/>
<gene>
    <name evidence="4" type="primary">AUGUSTUS-3.0.2_04538</name>
    <name evidence="4" type="ORF">TcasGA2_TC004538</name>
</gene>
<evidence type="ECO:0000256" key="1">
    <source>
        <dbReference type="ARBA" id="ARBA00022614"/>
    </source>
</evidence>
<evidence type="ECO:0000313" key="4">
    <source>
        <dbReference type="EMBL" id="EEZ98919.1"/>
    </source>
</evidence>
<accession>D6WB04</accession>
<keyword evidence="3" id="KW-0732">Signal</keyword>
<dbReference type="EMBL" id="KQ971311">
    <property type="protein sequence ID" value="EEZ98919.1"/>
    <property type="molecule type" value="Genomic_DNA"/>
</dbReference>
<evidence type="ECO:0000256" key="3">
    <source>
        <dbReference type="SAM" id="SignalP"/>
    </source>
</evidence>
<dbReference type="SMART" id="SM00369">
    <property type="entry name" value="LRR_TYP"/>
    <property type="match status" value="6"/>
</dbReference>
<keyword evidence="2" id="KW-0677">Repeat</keyword>
<dbReference type="eggNOG" id="KOG0619">
    <property type="taxonomic scope" value="Eukaryota"/>
</dbReference>
<evidence type="ECO:0000256" key="2">
    <source>
        <dbReference type="ARBA" id="ARBA00022737"/>
    </source>
</evidence>
<dbReference type="PANTHER" id="PTHR45617">
    <property type="entry name" value="LEUCINE RICH REPEAT FAMILY PROTEIN"/>
    <property type="match status" value="1"/>
</dbReference>
<dbReference type="AlphaFoldDB" id="D6WB04"/>
<reference evidence="4 5" key="2">
    <citation type="journal article" date="2010" name="Nucleic Acids Res.">
        <title>BeetleBase in 2010: revisions to provide comprehensive genomic information for Tribolium castaneum.</title>
        <authorList>
            <person name="Kim H.S."/>
            <person name="Murphy T."/>
            <person name="Xia J."/>
            <person name="Caragea D."/>
            <person name="Park Y."/>
            <person name="Beeman R.W."/>
            <person name="Lorenzen M.D."/>
            <person name="Butcher S."/>
            <person name="Manak J.R."/>
            <person name="Brown S.J."/>
        </authorList>
    </citation>
    <scope>GENOME REANNOTATION</scope>
    <source>
        <strain evidence="4 5">Georgia GA2</strain>
    </source>
</reference>
<dbReference type="InterPro" id="IPR032675">
    <property type="entry name" value="LRR_dom_sf"/>
</dbReference>
<dbReference type="Proteomes" id="UP000007266">
    <property type="component" value="Linkage group 2"/>
</dbReference>
<dbReference type="InterPro" id="IPR001611">
    <property type="entry name" value="Leu-rich_rpt"/>
</dbReference>
<name>D6WB04_TRICA</name>
<feature type="chain" id="PRO_5003089409" evidence="3">
    <location>
        <begin position="22"/>
        <end position="291"/>
    </location>
</feature>
<proteinExistence type="predicted"/>
<feature type="signal peptide" evidence="3">
    <location>
        <begin position="1"/>
        <end position="21"/>
    </location>
</feature>
<protein>
    <submittedName>
        <fullName evidence="4">Connectin-like Protein</fullName>
    </submittedName>
</protein>
<dbReference type="InterPro" id="IPR003591">
    <property type="entry name" value="Leu-rich_rpt_typical-subtyp"/>
</dbReference>
<reference evidence="4 5" key="1">
    <citation type="journal article" date="2008" name="Nature">
        <title>The genome of the model beetle and pest Tribolium castaneum.</title>
        <authorList>
            <consortium name="Tribolium Genome Sequencing Consortium"/>
            <person name="Richards S."/>
            <person name="Gibbs R.A."/>
            <person name="Weinstock G.M."/>
            <person name="Brown S.J."/>
            <person name="Denell R."/>
            <person name="Beeman R.W."/>
            <person name="Gibbs R."/>
            <person name="Beeman R.W."/>
            <person name="Brown S.J."/>
            <person name="Bucher G."/>
            <person name="Friedrich M."/>
            <person name="Grimmelikhuijzen C.J."/>
            <person name="Klingler M."/>
            <person name="Lorenzen M."/>
            <person name="Richards S."/>
            <person name="Roth S."/>
            <person name="Schroder R."/>
            <person name="Tautz D."/>
            <person name="Zdobnov E.M."/>
            <person name="Muzny D."/>
            <person name="Gibbs R.A."/>
            <person name="Weinstock G.M."/>
            <person name="Attaway T."/>
            <person name="Bell S."/>
            <person name="Buhay C.J."/>
            <person name="Chandrabose M.N."/>
            <person name="Chavez D."/>
            <person name="Clerk-Blankenburg K.P."/>
            <person name="Cree A."/>
            <person name="Dao M."/>
            <person name="Davis C."/>
            <person name="Chacko J."/>
            <person name="Dinh H."/>
            <person name="Dugan-Rocha S."/>
            <person name="Fowler G."/>
            <person name="Garner T.T."/>
            <person name="Garnes J."/>
            <person name="Gnirke A."/>
            <person name="Hawes A."/>
            <person name="Hernandez J."/>
            <person name="Hines S."/>
            <person name="Holder M."/>
            <person name="Hume J."/>
            <person name="Jhangiani S.N."/>
            <person name="Joshi V."/>
            <person name="Khan Z.M."/>
            <person name="Jackson L."/>
            <person name="Kovar C."/>
            <person name="Kowis A."/>
            <person name="Lee S."/>
            <person name="Lewis L.R."/>
            <person name="Margolis J."/>
            <person name="Morgan M."/>
            <person name="Nazareth L.V."/>
            <person name="Nguyen N."/>
            <person name="Okwuonu G."/>
            <person name="Parker D."/>
            <person name="Richards S."/>
            <person name="Ruiz S.J."/>
            <person name="Santibanez J."/>
            <person name="Savard J."/>
            <person name="Scherer S.E."/>
            <person name="Schneider B."/>
            <person name="Sodergren E."/>
            <person name="Tautz D."/>
            <person name="Vattahil S."/>
            <person name="Villasana D."/>
            <person name="White C.S."/>
            <person name="Wright R."/>
            <person name="Park Y."/>
            <person name="Beeman R.W."/>
            <person name="Lord J."/>
            <person name="Oppert B."/>
            <person name="Lorenzen M."/>
            <person name="Brown S."/>
            <person name="Wang L."/>
            <person name="Savard J."/>
            <person name="Tautz D."/>
            <person name="Richards S."/>
            <person name="Weinstock G."/>
            <person name="Gibbs R.A."/>
            <person name="Liu Y."/>
            <person name="Worley K."/>
            <person name="Weinstock G."/>
            <person name="Elsik C.G."/>
            <person name="Reese J.T."/>
            <person name="Elhaik E."/>
            <person name="Landan G."/>
            <person name="Graur D."/>
            <person name="Arensburger P."/>
            <person name="Atkinson P."/>
            <person name="Beeman R.W."/>
            <person name="Beidler J."/>
            <person name="Brown S.J."/>
            <person name="Demuth J.P."/>
            <person name="Drury D.W."/>
            <person name="Du Y.Z."/>
            <person name="Fujiwara H."/>
            <person name="Lorenzen M."/>
            <person name="Maselli V."/>
            <person name="Osanai M."/>
            <person name="Park Y."/>
            <person name="Robertson H.M."/>
            <person name="Tu Z."/>
            <person name="Wang J.J."/>
            <person name="Wang S."/>
            <person name="Richards S."/>
            <person name="Song H."/>
            <person name="Zhang L."/>
            <person name="Sodergren E."/>
            <person name="Werner D."/>
            <person name="Stanke M."/>
            <person name="Morgenstern B."/>
            <person name="Solovyev V."/>
            <person name="Kosarev P."/>
            <person name="Brown G."/>
            <person name="Chen H.C."/>
            <person name="Ermolaeva O."/>
            <person name="Hlavina W."/>
            <person name="Kapustin Y."/>
            <person name="Kiryutin B."/>
            <person name="Kitts P."/>
            <person name="Maglott D."/>
            <person name="Pruitt K."/>
            <person name="Sapojnikov V."/>
            <person name="Souvorov A."/>
            <person name="Mackey A.J."/>
            <person name="Waterhouse R.M."/>
            <person name="Wyder S."/>
            <person name="Zdobnov E.M."/>
            <person name="Zdobnov E.M."/>
            <person name="Wyder S."/>
            <person name="Kriventseva E.V."/>
            <person name="Kadowaki T."/>
            <person name="Bork P."/>
            <person name="Aranda M."/>
            <person name="Bao R."/>
            <person name="Beermann A."/>
            <person name="Berns N."/>
            <person name="Bolognesi R."/>
            <person name="Bonneton F."/>
            <person name="Bopp D."/>
            <person name="Brown S.J."/>
            <person name="Bucher G."/>
            <person name="Butts T."/>
            <person name="Chaumot A."/>
            <person name="Denell R.E."/>
            <person name="Ferrier D.E."/>
            <person name="Friedrich M."/>
            <person name="Gordon C.M."/>
            <person name="Jindra M."/>
            <person name="Klingler M."/>
            <person name="Lan Q."/>
            <person name="Lattorff H.M."/>
            <person name="Laudet V."/>
            <person name="von Levetsow C."/>
            <person name="Liu Z."/>
            <person name="Lutz R."/>
            <person name="Lynch J.A."/>
            <person name="da Fonseca R.N."/>
            <person name="Posnien N."/>
            <person name="Reuter R."/>
            <person name="Roth S."/>
            <person name="Savard J."/>
            <person name="Schinko J.B."/>
            <person name="Schmitt C."/>
            <person name="Schoppmeier M."/>
            <person name="Schroder R."/>
            <person name="Shippy T.D."/>
            <person name="Simonnet F."/>
            <person name="Marques-Souza H."/>
            <person name="Tautz D."/>
            <person name="Tomoyasu Y."/>
            <person name="Trauner J."/>
            <person name="Van der Zee M."/>
            <person name="Vervoort M."/>
            <person name="Wittkopp N."/>
            <person name="Wimmer E.A."/>
            <person name="Yang X."/>
            <person name="Jones A.K."/>
            <person name="Sattelle D.B."/>
            <person name="Ebert P.R."/>
            <person name="Nelson D."/>
            <person name="Scott J.G."/>
            <person name="Beeman R.W."/>
            <person name="Muthukrishnan S."/>
            <person name="Kramer K.J."/>
            <person name="Arakane Y."/>
            <person name="Beeman R.W."/>
            <person name="Zhu Q."/>
            <person name="Hogenkamp D."/>
            <person name="Dixit R."/>
            <person name="Oppert B."/>
            <person name="Jiang H."/>
            <person name="Zou Z."/>
            <person name="Marshall J."/>
            <person name="Elpidina E."/>
            <person name="Vinokurov K."/>
            <person name="Oppert C."/>
            <person name="Zou Z."/>
            <person name="Evans J."/>
            <person name="Lu Z."/>
            <person name="Zhao P."/>
            <person name="Sumathipala N."/>
            <person name="Altincicek B."/>
            <person name="Vilcinskas A."/>
            <person name="Williams M."/>
            <person name="Hultmark D."/>
            <person name="Hetru C."/>
            <person name="Jiang H."/>
            <person name="Grimmelikhuijzen C.J."/>
            <person name="Hauser F."/>
            <person name="Cazzamali G."/>
            <person name="Williamson M."/>
            <person name="Park Y."/>
            <person name="Li B."/>
            <person name="Tanaka Y."/>
            <person name="Predel R."/>
            <person name="Neupert S."/>
            <person name="Schachtner J."/>
            <person name="Verleyen P."/>
            <person name="Raible F."/>
            <person name="Bork P."/>
            <person name="Friedrich M."/>
            <person name="Walden K.K."/>
            <person name="Robertson H.M."/>
            <person name="Angeli S."/>
            <person name="Foret S."/>
            <person name="Bucher G."/>
            <person name="Schuetz S."/>
            <person name="Maleszka R."/>
            <person name="Wimmer E.A."/>
            <person name="Beeman R.W."/>
            <person name="Lorenzen M."/>
            <person name="Tomoyasu Y."/>
            <person name="Miller S.C."/>
            <person name="Grossmann D."/>
            <person name="Bucher G."/>
        </authorList>
    </citation>
    <scope>NUCLEOTIDE SEQUENCE [LARGE SCALE GENOMIC DNA]</scope>
    <source>
        <strain evidence="4 5">Georgia GA2</strain>
    </source>
</reference>
<dbReference type="SUPFAM" id="SSF52058">
    <property type="entry name" value="L domain-like"/>
    <property type="match status" value="1"/>
</dbReference>
<dbReference type="Gene3D" id="3.80.10.10">
    <property type="entry name" value="Ribonuclease Inhibitor"/>
    <property type="match status" value="2"/>
</dbReference>
<sequence length="291" mass="32742">MFGKIISVSLCLALCVVSGTCKDFDFQTNGLFFEVDFREGLYGMLGYSRADNMTAGIIANIEDVKILDLKDNSIQEIQSGAFQNLPKLKIILLKYNDLTKIRAGTFSTVPSVTYLDLGDNNISYVDPHAFDNLTRLYSLGLDNNKLVDIDSHWFEDKPDLKNIYVTGNLIKKISADQFASLKGRKSVSLYLGDNPVETIEDDAFKGFEDLSVLSLENITLTNFTGKFLKDLKIKTLELNRNKIKCVAEEDFENVFVAKTTEIMDNPLDPDCLNKIQLWAQKHNKTVVTECC</sequence>
<dbReference type="PANTHER" id="PTHR45617:SF172">
    <property type="entry name" value="LEUCINE-RICH REPEAT-CONTAINING PROTEIN 15-LIKE"/>
    <property type="match status" value="1"/>
</dbReference>
<keyword evidence="1" id="KW-0433">Leucine-rich repeat</keyword>
<dbReference type="OMA" id="VDIDSHW"/>
<organism evidence="4 5">
    <name type="scientific">Tribolium castaneum</name>
    <name type="common">Red flour beetle</name>
    <dbReference type="NCBI Taxonomy" id="7070"/>
    <lineage>
        <taxon>Eukaryota</taxon>
        <taxon>Metazoa</taxon>
        <taxon>Ecdysozoa</taxon>
        <taxon>Arthropoda</taxon>
        <taxon>Hexapoda</taxon>
        <taxon>Insecta</taxon>
        <taxon>Pterygota</taxon>
        <taxon>Neoptera</taxon>
        <taxon>Endopterygota</taxon>
        <taxon>Coleoptera</taxon>
        <taxon>Polyphaga</taxon>
        <taxon>Cucujiformia</taxon>
        <taxon>Tenebrionidae</taxon>
        <taxon>Tenebrionidae incertae sedis</taxon>
        <taxon>Tribolium</taxon>
    </lineage>
</organism>